<dbReference type="PATRIC" id="fig|1003195.11.peg.438"/>
<dbReference type="InterPro" id="IPR004260">
    <property type="entry name" value="Pyr-dimer_DNA_glycosylase"/>
</dbReference>
<protein>
    <submittedName>
        <fullName evidence="1">Putative cytoplasmic protein</fullName>
    </submittedName>
</protein>
<dbReference type="EMBL" id="CP003229">
    <property type="protein sequence ID" value="AEW99477.1"/>
    <property type="molecule type" value="Genomic_DNA"/>
</dbReference>
<accession>G8XFL6</accession>
<gene>
    <name evidence="1" type="ordered locus">SCATT_p12840</name>
</gene>
<keyword evidence="1" id="KW-0614">Plasmid</keyword>
<accession>F8JLT7</accession>
<sequence>MTVVAAAHPPGATAVGAWCAVRGMMGVVQTFLPYPDFSASAAVLDARRLGKQRVEALQILRGLTVPGYGWRHHPAVRMWAGYEEALVAYGLEVCRVWTAAGRRDTCAVSLVAGLGAGAATDPEPRGQAELASAGELPPWLGLPAFHRSHQSALVRKDPDHYGPRFPGVPPDLPYVWPASDRPAPV</sequence>
<proteinExistence type="predicted"/>
<dbReference type="Pfam" id="PF03013">
    <property type="entry name" value="Pyr_excise"/>
    <property type="match status" value="1"/>
</dbReference>
<dbReference type="NCBIfam" id="NF038085">
    <property type="entry name" value="MSMEG_6728_fam"/>
    <property type="match status" value="1"/>
</dbReference>
<evidence type="ECO:0000313" key="1">
    <source>
        <dbReference type="EMBL" id="AEW99477.1"/>
    </source>
</evidence>
<keyword evidence="2" id="KW-1185">Reference proteome</keyword>
<reference evidence="2" key="1">
    <citation type="submission" date="2011-12" db="EMBL/GenBank/DDBJ databases">
        <title>Complete genome sequence of Streptomyces cattleya strain DSM 46488.</title>
        <authorList>
            <person name="Ou H.-Y."/>
            <person name="Li P."/>
            <person name="Zhao C."/>
            <person name="O'Hagan D."/>
            <person name="Deng Z."/>
        </authorList>
    </citation>
    <scope>NUCLEOTIDE SEQUENCE [LARGE SCALE GENOMIC DNA]</scope>
    <source>
        <strain evidence="2">ATCC 35852 / DSM 46488 / JCM 4925 / NBRC 14057 / NRRL 8057</strain>
        <plasmid evidence="2">Plasmid pSCATT</plasmid>
    </source>
</reference>
<dbReference type="HOGENOM" id="CLU_142747_0_0_11"/>
<dbReference type="AlphaFoldDB" id="F8JLT7"/>
<organism evidence="1 2">
    <name type="scientific">Streptantibioticus cattleyicolor (strain ATCC 35852 / DSM 46488 / JCM 4925 / NBRC 14057 / NRRL 8057)</name>
    <name type="common">Streptomyces cattleya</name>
    <dbReference type="NCBI Taxonomy" id="1003195"/>
    <lineage>
        <taxon>Bacteria</taxon>
        <taxon>Bacillati</taxon>
        <taxon>Actinomycetota</taxon>
        <taxon>Actinomycetes</taxon>
        <taxon>Kitasatosporales</taxon>
        <taxon>Streptomycetaceae</taxon>
        <taxon>Streptantibioticus</taxon>
    </lineage>
</organism>
<dbReference type="KEGG" id="scy:SCATT_p12840"/>
<geneLocation type="plasmid" evidence="1 2">
    <name>pSCATT</name>
</geneLocation>
<evidence type="ECO:0000313" key="2">
    <source>
        <dbReference type="Proteomes" id="UP000007842"/>
    </source>
</evidence>
<dbReference type="KEGG" id="sct:SCAT_p0455"/>
<dbReference type="Proteomes" id="UP000007842">
    <property type="component" value="Plasmid pSCATT"/>
</dbReference>
<name>F8JLT7_STREN</name>